<evidence type="ECO:0000313" key="8">
    <source>
        <dbReference type="Proteomes" id="UP001146793"/>
    </source>
</evidence>
<keyword evidence="2" id="KW-0445">Lipid transport</keyword>
<dbReference type="GO" id="GO:0006869">
    <property type="term" value="P:lipid transport"/>
    <property type="evidence" value="ECO:0007669"/>
    <property type="project" value="UniProtKB-KW"/>
</dbReference>
<proteinExistence type="predicted"/>
<gene>
    <name evidence="7" type="ORF">M0812_10548</name>
</gene>
<accession>A0AAV7ZRX3</accession>
<comment type="function">
    <text evidence="4">May be involved in the intracellular transport of sterols or other lipids. May bind cholesterol or other sterols.</text>
</comment>
<organism evidence="7 8">
    <name type="scientific">Anaeramoeba flamelloides</name>
    <dbReference type="NCBI Taxonomy" id="1746091"/>
    <lineage>
        <taxon>Eukaryota</taxon>
        <taxon>Metamonada</taxon>
        <taxon>Anaeramoebidae</taxon>
        <taxon>Anaeramoeba</taxon>
    </lineage>
</organism>
<dbReference type="AlphaFoldDB" id="A0AAV7ZRX3"/>
<dbReference type="Proteomes" id="UP001146793">
    <property type="component" value="Unassembled WGS sequence"/>
</dbReference>
<dbReference type="Gene3D" id="3.30.530.20">
    <property type="match status" value="1"/>
</dbReference>
<evidence type="ECO:0000313" key="7">
    <source>
        <dbReference type="EMBL" id="KAJ3444689.1"/>
    </source>
</evidence>
<feature type="region of interest" description="Disordered" evidence="5">
    <location>
        <begin position="1"/>
        <end position="29"/>
    </location>
</feature>
<name>A0AAV7ZRX3_9EUKA</name>
<keyword evidence="1" id="KW-0813">Transport</keyword>
<sequence>MDQNKKKKKLKKTKSKIKKETNNEQEEEWRKLAQKTAKKGLDVFLEELNDENIKWTETKTKGDINIWKRKVEGIKMDRVKMELWVPNITPKKLFKLFYVEEERMRYDTQFKRAYTLKHFQPFEENEQLVCDFEQTKSLLGGSVSSRYMVDCRIIKNLENGAVLCGTNSLDDETKVGIKQLQVKGVRALNYPSGFLMTPITRIQWAEHIKISPSKSKKRKKLTIGTGDPDQVVATLVEMIICSDIGGKFPKKVINKFVSTIMLQSFGELIDFINGPWRQIKKKEKKKKKLQKKEN</sequence>
<dbReference type="EMBL" id="JANTQA010000023">
    <property type="protein sequence ID" value="KAJ3444689.1"/>
    <property type="molecule type" value="Genomic_DNA"/>
</dbReference>
<evidence type="ECO:0000256" key="2">
    <source>
        <dbReference type="ARBA" id="ARBA00023055"/>
    </source>
</evidence>
<comment type="caution">
    <text evidence="7">The sequence shown here is derived from an EMBL/GenBank/DDBJ whole genome shotgun (WGS) entry which is preliminary data.</text>
</comment>
<dbReference type="PROSITE" id="PS50848">
    <property type="entry name" value="START"/>
    <property type="match status" value="1"/>
</dbReference>
<dbReference type="InterPro" id="IPR023393">
    <property type="entry name" value="START-like_dom_sf"/>
</dbReference>
<dbReference type="Pfam" id="PF01852">
    <property type="entry name" value="START"/>
    <property type="match status" value="1"/>
</dbReference>
<evidence type="ECO:0000256" key="5">
    <source>
        <dbReference type="SAM" id="MobiDB-lite"/>
    </source>
</evidence>
<dbReference type="InterPro" id="IPR002913">
    <property type="entry name" value="START_lipid-bd_dom"/>
</dbReference>
<evidence type="ECO:0000256" key="4">
    <source>
        <dbReference type="ARBA" id="ARBA00024750"/>
    </source>
</evidence>
<evidence type="ECO:0000256" key="1">
    <source>
        <dbReference type="ARBA" id="ARBA00022448"/>
    </source>
</evidence>
<evidence type="ECO:0000256" key="3">
    <source>
        <dbReference type="ARBA" id="ARBA00023121"/>
    </source>
</evidence>
<keyword evidence="3" id="KW-0446">Lipid-binding</keyword>
<dbReference type="SUPFAM" id="SSF55961">
    <property type="entry name" value="Bet v1-like"/>
    <property type="match status" value="1"/>
</dbReference>
<feature type="domain" description="START" evidence="6">
    <location>
        <begin position="26"/>
        <end position="258"/>
    </location>
</feature>
<dbReference type="InterPro" id="IPR043556">
    <property type="entry name" value="StARD5/6"/>
</dbReference>
<dbReference type="PANTHER" id="PTHR46374">
    <property type="entry name" value="PROTEIN CBG07384"/>
    <property type="match status" value="1"/>
</dbReference>
<protein>
    <recommendedName>
        <fullName evidence="6">START domain-containing protein</fullName>
    </recommendedName>
</protein>
<dbReference type="PANTHER" id="PTHR46374:SF1">
    <property type="entry name" value="START DOMAIN-CONTAINING PROTEIN"/>
    <property type="match status" value="1"/>
</dbReference>
<feature type="compositionally biased region" description="Basic residues" evidence="5">
    <location>
        <begin position="1"/>
        <end position="17"/>
    </location>
</feature>
<evidence type="ECO:0000259" key="6">
    <source>
        <dbReference type="PROSITE" id="PS50848"/>
    </source>
</evidence>
<reference evidence="7" key="1">
    <citation type="submission" date="2022-08" db="EMBL/GenBank/DDBJ databases">
        <title>Novel sulphate-reducing endosymbionts in the free-living metamonad Anaeramoeba.</title>
        <authorList>
            <person name="Jerlstrom-Hultqvist J."/>
            <person name="Cepicka I."/>
            <person name="Gallot-Lavallee L."/>
            <person name="Salas-Leiva D."/>
            <person name="Curtis B.A."/>
            <person name="Zahonova K."/>
            <person name="Pipaliya S."/>
            <person name="Dacks J."/>
            <person name="Roger A.J."/>
        </authorList>
    </citation>
    <scope>NUCLEOTIDE SEQUENCE</scope>
    <source>
        <strain evidence="7">Busselton2</strain>
    </source>
</reference>
<dbReference type="GO" id="GO:0008289">
    <property type="term" value="F:lipid binding"/>
    <property type="evidence" value="ECO:0007669"/>
    <property type="project" value="UniProtKB-KW"/>
</dbReference>